<dbReference type="PROSITE" id="PS51318">
    <property type="entry name" value="TAT"/>
    <property type="match status" value="1"/>
</dbReference>
<dbReference type="Proteomes" id="UP000078551">
    <property type="component" value="Plasmid pRphaN771e"/>
</dbReference>
<dbReference type="CDD" id="cd16142">
    <property type="entry name" value="ARS_like"/>
    <property type="match status" value="1"/>
</dbReference>
<evidence type="ECO:0000313" key="2">
    <source>
        <dbReference type="EMBL" id="ANL89130.1"/>
    </source>
</evidence>
<name>A0ABM6CL70_9HYPH</name>
<geneLocation type="plasmid" evidence="2 3">
    <name>pRphaN771e</name>
</geneLocation>
<evidence type="ECO:0000259" key="1">
    <source>
        <dbReference type="Pfam" id="PF00884"/>
    </source>
</evidence>
<dbReference type="PANTHER" id="PTHR43751">
    <property type="entry name" value="SULFATASE"/>
    <property type="match status" value="1"/>
</dbReference>
<dbReference type="PANTHER" id="PTHR43751:SF2">
    <property type="entry name" value="SULFATASE N-TERMINAL DOMAIN-CONTAINING PROTEIN"/>
    <property type="match status" value="1"/>
</dbReference>
<dbReference type="InterPro" id="IPR006311">
    <property type="entry name" value="TAT_signal"/>
</dbReference>
<accession>A0ABM6CL70</accession>
<protein>
    <submittedName>
        <fullName evidence="2">Sulfatase protein</fullName>
    </submittedName>
</protein>
<keyword evidence="3" id="KW-1185">Reference proteome</keyword>
<dbReference type="InterPro" id="IPR052701">
    <property type="entry name" value="GAG_Ulvan_Degrading_Sulfatases"/>
</dbReference>
<reference evidence="2 3" key="1">
    <citation type="submission" date="2015-11" db="EMBL/GenBank/DDBJ databases">
        <title>The limits of bacterial species coexistence and the symbiotic plasmid transference in sympatric Rhizobium populations.</title>
        <authorList>
            <person name="Perez-Carrascal O.M."/>
            <person name="VanInsberghe D."/>
            <person name="Juarez S."/>
            <person name="Polz M.F."/>
            <person name="Vinuesa P."/>
            <person name="Gonzalez V."/>
        </authorList>
    </citation>
    <scope>NUCLEOTIDE SEQUENCE [LARGE SCALE GENOMIC DNA]</scope>
    <source>
        <strain evidence="2 3">N771</strain>
        <plasmid evidence="2 3">pRphaN771e</plasmid>
    </source>
</reference>
<organism evidence="2 3">
    <name type="scientific">Rhizobium phaseoli</name>
    <dbReference type="NCBI Taxonomy" id="396"/>
    <lineage>
        <taxon>Bacteria</taxon>
        <taxon>Pseudomonadati</taxon>
        <taxon>Pseudomonadota</taxon>
        <taxon>Alphaproteobacteria</taxon>
        <taxon>Hyphomicrobiales</taxon>
        <taxon>Rhizobiaceae</taxon>
        <taxon>Rhizobium/Agrobacterium group</taxon>
        <taxon>Rhizobium</taxon>
    </lineage>
</organism>
<feature type="domain" description="Sulfatase N-terminal" evidence="1">
    <location>
        <begin position="58"/>
        <end position="399"/>
    </location>
</feature>
<dbReference type="Pfam" id="PF00884">
    <property type="entry name" value="Sulfatase"/>
    <property type="match status" value="1"/>
</dbReference>
<proteinExistence type="predicted"/>
<dbReference type="RefSeq" id="WP_037144260.1">
    <property type="nucleotide sequence ID" value="NZ_CP013573.1"/>
</dbReference>
<evidence type="ECO:0000313" key="3">
    <source>
        <dbReference type="Proteomes" id="UP000078551"/>
    </source>
</evidence>
<dbReference type="EMBL" id="CP013573">
    <property type="protein sequence ID" value="ANL89130.1"/>
    <property type="molecule type" value="Genomic_DNA"/>
</dbReference>
<dbReference type="Gene3D" id="3.30.1120.10">
    <property type="match status" value="1"/>
</dbReference>
<dbReference type="Gene3D" id="3.40.720.10">
    <property type="entry name" value="Alkaline Phosphatase, subunit A"/>
    <property type="match status" value="1"/>
</dbReference>
<dbReference type="InterPro" id="IPR017850">
    <property type="entry name" value="Alkaline_phosphatase_core_sf"/>
</dbReference>
<dbReference type="SUPFAM" id="SSF53649">
    <property type="entry name" value="Alkaline phosphatase-like"/>
    <property type="match status" value="1"/>
</dbReference>
<sequence>MSKEQSDKPINARPSHHIRGVGRREFLLTSASLLAGSTVVAKTLAPQSARAQAIAKRPNILVIFGDDIGYWNTSAYNHGMMGYRTPNIDRIAREGAIFTDLYAQQSCTAGRAAFITGQSCFRTGLLKVGLPGAKEGLSDKDPTLAELLKPQGYATGQFGKNHLGDRNEFLPTVHGFDEFFGNLYHLNAESEPENPDYPKDPKFRSMFGPRGVLHSFATEEDDPTEDPRFGRVGKQKIEDTGALTNKRQETVDEEFLAAAMGFIDKSAKAGKPFFCWFNSTRMHIYTHLKPESQGKTGLGIEADGMVEHDGMVGQLLNQLDELGIADNTIVVWTTDNGAEVFSWPDGGTTPFRGEKNENWEGGYRVPGVMRWPGVVKPGTEINDVFSHEDWVPTLVAAAGEPDITAKLLAGYAAVGKTFKVHLDGYDQHDLLAGSGPSKRKEYFYWTDDGNLAALRYEQWKIVFMEQRARGLDVWQDPLVTLRFPKLFNLRSDPFEVADQDAGDYDKWRVERAFVLVPAQAFVGKHLTTYQDFPPRQKPGSFSLDQVLAKLQEAGGH</sequence>
<gene>
    <name evidence="2" type="ORF">AMC81_PE00887</name>
</gene>
<keyword evidence="2" id="KW-0614">Plasmid</keyword>
<dbReference type="InterPro" id="IPR000917">
    <property type="entry name" value="Sulfatase_N"/>
</dbReference>